<feature type="compositionally biased region" description="Basic residues" evidence="8">
    <location>
        <begin position="96"/>
        <end position="113"/>
    </location>
</feature>
<organism evidence="10 11">
    <name type="scientific">Amphibalanus amphitrite</name>
    <name type="common">Striped barnacle</name>
    <name type="synonym">Balanus amphitrite</name>
    <dbReference type="NCBI Taxonomy" id="1232801"/>
    <lineage>
        <taxon>Eukaryota</taxon>
        <taxon>Metazoa</taxon>
        <taxon>Ecdysozoa</taxon>
        <taxon>Arthropoda</taxon>
        <taxon>Crustacea</taxon>
        <taxon>Multicrustacea</taxon>
        <taxon>Cirripedia</taxon>
        <taxon>Thoracica</taxon>
        <taxon>Thoracicalcarea</taxon>
        <taxon>Balanomorpha</taxon>
        <taxon>Balanoidea</taxon>
        <taxon>Balanidae</taxon>
        <taxon>Amphibalaninae</taxon>
        <taxon>Amphibalanus</taxon>
    </lineage>
</organism>
<evidence type="ECO:0000256" key="8">
    <source>
        <dbReference type="SAM" id="MobiDB-lite"/>
    </source>
</evidence>
<evidence type="ECO:0000256" key="1">
    <source>
        <dbReference type="ARBA" id="ARBA00000707"/>
    </source>
</evidence>
<dbReference type="PANTHER" id="PTHR12419">
    <property type="entry name" value="OTU DOMAIN CONTAINING PROTEIN"/>
    <property type="match status" value="1"/>
</dbReference>
<feature type="compositionally biased region" description="Low complexity" evidence="8">
    <location>
        <begin position="400"/>
        <end position="411"/>
    </location>
</feature>
<dbReference type="Gene3D" id="3.90.70.80">
    <property type="match status" value="1"/>
</dbReference>
<dbReference type="InterPro" id="IPR038765">
    <property type="entry name" value="Papain-like_cys_pep_sf"/>
</dbReference>
<evidence type="ECO:0000256" key="2">
    <source>
        <dbReference type="ARBA" id="ARBA00010407"/>
    </source>
</evidence>
<feature type="region of interest" description="Disordered" evidence="8">
    <location>
        <begin position="551"/>
        <end position="572"/>
    </location>
</feature>
<keyword evidence="11" id="KW-1185">Reference proteome</keyword>
<dbReference type="GO" id="GO:0004843">
    <property type="term" value="F:cysteine-type deubiquitinase activity"/>
    <property type="evidence" value="ECO:0007669"/>
    <property type="project" value="UniProtKB-EC"/>
</dbReference>
<keyword evidence="6" id="KW-0378">Hydrolase</keyword>
<dbReference type="GO" id="GO:0061578">
    <property type="term" value="F:K63-linked deubiquitinase activity"/>
    <property type="evidence" value="ECO:0007669"/>
    <property type="project" value="TreeGrafter"/>
</dbReference>
<feature type="compositionally biased region" description="Low complexity" evidence="8">
    <location>
        <begin position="469"/>
        <end position="489"/>
    </location>
</feature>
<comment type="similarity">
    <text evidence="2">Belongs to the peptidase C85 family.</text>
</comment>
<dbReference type="AlphaFoldDB" id="A0A6A4UWY2"/>
<dbReference type="EMBL" id="VIIS01002210">
    <property type="protein sequence ID" value="KAF0287136.1"/>
    <property type="molecule type" value="Genomic_DNA"/>
</dbReference>
<evidence type="ECO:0000256" key="6">
    <source>
        <dbReference type="ARBA" id="ARBA00022801"/>
    </source>
</evidence>
<name>A0A6A4UWY2_AMPAM</name>
<feature type="region of interest" description="Disordered" evidence="8">
    <location>
        <begin position="63"/>
        <end position="129"/>
    </location>
</feature>
<dbReference type="EC" id="3.4.19.12" evidence="3"/>
<dbReference type="Pfam" id="PF02338">
    <property type="entry name" value="OTU"/>
    <property type="match status" value="1"/>
</dbReference>
<evidence type="ECO:0000256" key="4">
    <source>
        <dbReference type="ARBA" id="ARBA00022670"/>
    </source>
</evidence>
<sequence>MTIKHKKKSAERPLETESTEGPTLLGSHIGHHSHNSVNLTQAANALQMPVARNDLERLFASSASSPPVWPLQPGRSDDTAPQYDEYDGREQPANPAKRRHRASPHRSVRAKHRDRTERGTASPTTFHPASAAAAAAAAASAPLVVAGPSGSRIETEAASGYNSGDEYGADCWDLTDDQWQEKERQFEKKLKKKGLMIKRTVEDGACLFRAVADQIFGDEEMHLTVRKYCMEYIGSNEDYFSQYITEDFREYIRRKSKPWVHGNHIEIQALSEMYSRTIEVLCYSSEAINIFHAPQEPGGQVNEPIRLSYHRGTHYNSVVNPYKATIGVGLGLPGYVPGLADHNLLTDAAKKSEDLHIEQTMLEDKLKATDWEATNETISEQVARESYLQWLKDNEKRNKTSCASSSTATSADVRSPRPLPARSPPAGQASPSAGASARSGSGRGSPRGAAKLSPLASPRAGGAEGGAGSPAAGPASGAGSAAGATSAAAQERVGSPVAAPGPSRDLGFPLMETASFMNQLPPALFGLSEWEDAGILAQVLAASQQEYLDSLKKSKDENGGRSADGAGPSTSS</sequence>
<dbReference type="PANTHER" id="PTHR12419:SF4">
    <property type="entry name" value="OTU DOMAIN-CONTAINING PROTEIN 5"/>
    <property type="match status" value="1"/>
</dbReference>
<feature type="region of interest" description="Disordered" evidence="8">
    <location>
        <begin position="1"/>
        <end position="38"/>
    </location>
</feature>
<dbReference type="OrthoDB" id="409956at2759"/>
<feature type="compositionally biased region" description="Low complexity" evidence="8">
    <location>
        <begin position="424"/>
        <end position="461"/>
    </location>
</feature>
<evidence type="ECO:0000313" key="10">
    <source>
        <dbReference type="EMBL" id="KAF0287136.1"/>
    </source>
</evidence>
<dbReference type="FunFam" id="3.90.70.80:FF:000018">
    <property type="entry name" value="OTU domain-containing protein 5-B"/>
    <property type="match status" value="1"/>
</dbReference>
<comment type="caution">
    <text evidence="10">The sequence shown here is derived from an EMBL/GenBank/DDBJ whole genome shotgun (WGS) entry which is preliminary data.</text>
</comment>
<gene>
    <name evidence="10" type="primary">otud5-b_0</name>
    <name evidence="10" type="ORF">FJT64_014325</name>
</gene>
<reference evidence="10 11" key="1">
    <citation type="submission" date="2019-07" db="EMBL/GenBank/DDBJ databases">
        <title>Draft genome assembly of a fouling barnacle, Amphibalanus amphitrite (Darwin, 1854): The first reference genome for Thecostraca.</title>
        <authorList>
            <person name="Kim W."/>
        </authorList>
    </citation>
    <scope>NUCLEOTIDE SEQUENCE [LARGE SCALE GENOMIC DNA]</scope>
    <source>
        <strain evidence="10">SNU_AA5</strain>
        <tissue evidence="10">Soma without cirri and trophi</tissue>
    </source>
</reference>
<comment type="catalytic activity">
    <reaction evidence="1">
        <text>Thiol-dependent hydrolysis of ester, thioester, amide, peptide and isopeptide bonds formed by the C-terminal Gly of ubiquitin (a 76-residue protein attached to proteins as an intracellular targeting signal).</text>
        <dbReference type="EC" id="3.4.19.12"/>
    </reaction>
</comment>
<proteinExistence type="inferred from homology"/>
<dbReference type="CDD" id="cd22752">
    <property type="entry name" value="OTU_OTUD5-like"/>
    <property type="match status" value="1"/>
</dbReference>
<dbReference type="SUPFAM" id="SSF54001">
    <property type="entry name" value="Cysteine proteinases"/>
    <property type="match status" value="1"/>
</dbReference>
<dbReference type="Proteomes" id="UP000440578">
    <property type="component" value="Unassembled WGS sequence"/>
</dbReference>
<dbReference type="InterPro" id="IPR003323">
    <property type="entry name" value="OTU_dom"/>
</dbReference>
<accession>A0A6A4UWY2</accession>
<evidence type="ECO:0000313" key="11">
    <source>
        <dbReference type="Proteomes" id="UP000440578"/>
    </source>
</evidence>
<protein>
    <recommendedName>
        <fullName evidence="3">ubiquitinyl hydrolase 1</fullName>
        <ecNumber evidence="3">3.4.19.12</ecNumber>
    </recommendedName>
    <alternativeName>
        <fullName evidence="7">Deubiquitinating enzyme A</fullName>
    </alternativeName>
</protein>
<keyword evidence="4" id="KW-0645">Protease</keyword>
<feature type="region of interest" description="Disordered" evidence="8">
    <location>
        <begin position="395"/>
        <end position="501"/>
    </location>
</feature>
<evidence type="ECO:0000256" key="7">
    <source>
        <dbReference type="ARBA" id="ARBA00033460"/>
    </source>
</evidence>
<dbReference type="GO" id="GO:0006508">
    <property type="term" value="P:proteolysis"/>
    <property type="evidence" value="ECO:0007669"/>
    <property type="project" value="UniProtKB-KW"/>
</dbReference>
<dbReference type="GO" id="GO:0016579">
    <property type="term" value="P:protein deubiquitination"/>
    <property type="evidence" value="ECO:0007669"/>
    <property type="project" value="TreeGrafter"/>
</dbReference>
<evidence type="ECO:0000259" key="9">
    <source>
        <dbReference type="PROSITE" id="PS50802"/>
    </source>
</evidence>
<feature type="domain" description="OTU" evidence="9">
    <location>
        <begin position="195"/>
        <end position="321"/>
    </location>
</feature>
<dbReference type="InterPro" id="IPR050704">
    <property type="entry name" value="Peptidase_C85-like"/>
</dbReference>
<evidence type="ECO:0000256" key="3">
    <source>
        <dbReference type="ARBA" id="ARBA00012759"/>
    </source>
</evidence>
<keyword evidence="5" id="KW-0833">Ubl conjugation pathway</keyword>
<evidence type="ECO:0000256" key="5">
    <source>
        <dbReference type="ARBA" id="ARBA00022786"/>
    </source>
</evidence>
<dbReference type="PROSITE" id="PS50802">
    <property type="entry name" value="OTU"/>
    <property type="match status" value="1"/>
</dbReference>